<dbReference type="Gene3D" id="3.40.50.300">
    <property type="entry name" value="P-loop containing nucleotide triphosphate hydrolases"/>
    <property type="match status" value="1"/>
</dbReference>
<dbReference type="EMBL" id="CAJNOQ010017765">
    <property type="protein sequence ID" value="CAF1407295.1"/>
    <property type="molecule type" value="Genomic_DNA"/>
</dbReference>
<sequence>NCWILLQSKSFNEIDTIFKMLNSFGLNEHQIICIVRDCEELTNEQKRKFMNNGINNVLSISKIEDNNAAFDSNLEVLKENIFNMTGIGKNSRIPNVGSLRREDYNVYTEIENHIHNKRVNDIHIDIQDDNLRNFSIDIDKQLQKIDRNMNNLQSFLFKHIDANNKIQNERKKKSAFAGKDAETKQAELTKINKKMEDLSENKASTFPSDLVYEYNDLFIRQEFHLINEMDQRVSVWQSPILSPLLQERNDILAKLVACTKSIEDLGNKNSNPAKLEEYKSLKEKLEKEKKENSELIDNKTINKDFFMRELLSIYGDEHFLSKQDNNTQRFKPDLYINSFVEYITKGNEIEIIDGDNNEFNSKIISDIFRGLDTKFGPVSKRALFVVSVIGPQSSGKSTLLNMLFGSNFQMSAGRCTKGLYASLFKTNYSNARELLVLDTEGLMSIEKANEEYDKKLTVFSMACSQIMLVNLNGELNASMKKILTISLFAANQLKMFKTRPVIMFILRNMMNLDVGLQKEMIASVLKELKEICKLSTVELSEVLDFKEEKAFFLMLTAFNKDSFYNNNKELFQKSTTNAKFAEQIQDLRKIIFDQANSPNQQFKSLSDWVQKASEIWTTMNLFNNILMIDSIKEIMQRAELGKIITDIMTDSIEQNFRPDLDKIIAEQEKLIEIPYSTSDDIGNSFDDKEIVFVEKVNNRYDQDIKTKSFEEKLVIEYRSRLHYAITACKIQAIQEYKKVIEKRKIVSKIESALKNLQNECDIKIIEWQKIQQNISNKESKKKQLKVWFQDEKKKTQGTIIDEMNKNKERIIKQLPNFVIQQITSARGTMPTESIPFSLVQLEDRVLGKNSVDNIIELLNDLEKFNEFNENKSTSILQKIPTLIKRKQNYFKTTQQAHSNVSTQRAHSDVSTQRAHSNVSTQQYQEVVYNEKSQNMLVKKWQQLNQWVSTVFHTAKSENEKRKYSSHRQTPFNPIMAEIIKLCPNLEEALLIYAMLLEMNEYLQKNIKKEIVERKEYQIICLKQHLLQIYAKITEINQKHLNPEDYEFTVDFGTELIGWLYDIILKKMTIDQEEAFKKLENEVTQKIQKMEDEFIERLEKAFDDIDNANLMAKHVFDNLKSDCLSTIESEYKNLLKRETDLTPDNLVVESDKVFQKKDGQYDKNGIYEYITNMLDYMKTVYSTIFQSKDAEVQRICNENYTKLHDQNYQILIEILEQLETTFTNRTPIPDHQEYYTKIFKAYLEGNRKEVMKINRHLQLPIVVENLKKLHMSNNLFKTISISIYSISNPKIFVTGFKNRIVAENKGSHPKFIFTDSLLIERDKIKFENLEKALGCVEQCPFCGCKCTERMNKHDAHHSDKHRLMAFNGSFELLRNTKKVFVFDLCNSEFNIRHSKWKEHSQSQLVIQENQSIRERMSQYSVGVGDVTITLSWHDSNDLDLHVTCPCGTDIYYAHPKCGTCSGYLDRDMNVCNCYPSSCPNTKCSPTMPIENCFFKPAKNGMYSVSVNYFSGPKGNAKTFSNFEVRVSTHKGSNVQTFDGFVESSGQKKYVKVGDYEHSTGINFLEHVKANFKTWSSITIVTDNHWENLLKKAWCQVAPRMSQFYAFEDNTPTEWYNLS</sequence>
<dbReference type="PROSITE" id="PS51717">
    <property type="entry name" value="G_VLIG"/>
    <property type="match status" value="1"/>
</dbReference>
<dbReference type="Proteomes" id="UP000681722">
    <property type="component" value="Unassembled WGS sequence"/>
</dbReference>
<keyword evidence="1" id="KW-0175">Coiled coil</keyword>
<evidence type="ECO:0000313" key="3">
    <source>
        <dbReference type="EMBL" id="CAF1407295.1"/>
    </source>
</evidence>
<dbReference type="Proteomes" id="UP000663829">
    <property type="component" value="Unassembled WGS sequence"/>
</dbReference>
<evidence type="ECO:0000256" key="1">
    <source>
        <dbReference type="SAM" id="Coils"/>
    </source>
</evidence>
<dbReference type="GO" id="GO:0005525">
    <property type="term" value="F:GTP binding"/>
    <property type="evidence" value="ECO:0007669"/>
    <property type="project" value="InterPro"/>
</dbReference>
<gene>
    <name evidence="3" type="ORF">GPM918_LOCUS33414</name>
    <name evidence="4" type="ORF">SRO942_LOCUS34097</name>
</gene>
<dbReference type="PANTHER" id="PTHR14819:SF25">
    <property type="entry name" value="CHROMOSOME UNDETERMINED SCAFFOLD_52, WHOLE GENOME SHOTGUN SEQUENCE"/>
    <property type="match status" value="1"/>
</dbReference>
<accession>A0A815LT43</accession>
<evidence type="ECO:0000259" key="2">
    <source>
        <dbReference type="PROSITE" id="PS51717"/>
    </source>
</evidence>
<feature type="coiled-coil region" evidence="1">
    <location>
        <begin position="271"/>
        <end position="302"/>
    </location>
</feature>
<feature type="non-terminal residue" evidence="3">
    <location>
        <position position="1"/>
    </location>
</feature>
<dbReference type="InterPro" id="IPR052986">
    <property type="entry name" value="VLIG_GTPase"/>
</dbReference>
<dbReference type="Pfam" id="PF25683">
    <property type="entry name" value="URGCP_GTPase"/>
    <property type="match status" value="1"/>
</dbReference>
<dbReference type="PANTHER" id="PTHR14819">
    <property type="entry name" value="GTP-BINDING"/>
    <property type="match status" value="1"/>
</dbReference>
<proteinExistence type="predicted"/>
<evidence type="ECO:0000313" key="5">
    <source>
        <dbReference type="Proteomes" id="UP000663829"/>
    </source>
</evidence>
<dbReference type="InterPro" id="IPR030383">
    <property type="entry name" value="G_VLIG_dom"/>
</dbReference>
<dbReference type="OrthoDB" id="1597724at2759"/>
<dbReference type="InterPro" id="IPR027417">
    <property type="entry name" value="P-loop_NTPase"/>
</dbReference>
<keyword evidence="5" id="KW-1185">Reference proteome</keyword>
<reference evidence="3" key="1">
    <citation type="submission" date="2021-02" db="EMBL/GenBank/DDBJ databases">
        <authorList>
            <person name="Nowell W R."/>
        </authorList>
    </citation>
    <scope>NUCLEOTIDE SEQUENCE</scope>
</reference>
<dbReference type="EMBL" id="CAJOBC010083187">
    <property type="protein sequence ID" value="CAF4297963.1"/>
    <property type="molecule type" value="Genomic_DNA"/>
</dbReference>
<protein>
    <recommendedName>
        <fullName evidence="2">VLIG-type G domain-containing protein</fullName>
    </recommendedName>
</protein>
<feature type="domain" description="VLIG-type G" evidence="2">
    <location>
        <begin position="380"/>
        <end position="613"/>
    </location>
</feature>
<evidence type="ECO:0000313" key="4">
    <source>
        <dbReference type="EMBL" id="CAF4297963.1"/>
    </source>
</evidence>
<name>A0A815LT43_9BILA</name>
<dbReference type="SUPFAM" id="SSF52540">
    <property type="entry name" value="P-loop containing nucleoside triphosphate hydrolases"/>
    <property type="match status" value="1"/>
</dbReference>
<comment type="caution">
    <text evidence="3">The sequence shown here is derived from an EMBL/GenBank/DDBJ whole genome shotgun (WGS) entry which is preliminary data.</text>
</comment>
<organism evidence="3 5">
    <name type="scientific">Didymodactylos carnosus</name>
    <dbReference type="NCBI Taxonomy" id="1234261"/>
    <lineage>
        <taxon>Eukaryota</taxon>
        <taxon>Metazoa</taxon>
        <taxon>Spiralia</taxon>
        <taxon>Gnathifera</taxon>
        <taxon>Rotifera</taxon>
        <taxon>Eurotatoria</taxon>
        <taxon>Bdelloidea</taxon>
        <taxon>Philodinida</taxon>
        <taxon>Philodinidae</taxon>
        <taxon>Didymodactylos</taxon>
    </lineage>
</organism>